<keyword evidence="1" id="KW-0472">Membrane</keyword>
<proteinExistence type="predicted"/>
<dbReference type="AlphaFoldDB" id="A0AAW1NQZ0"/>
<reference evidence="2 3" key="1">
    <citation type="journal article" date="2024" name="Nat. Commun.">
        <title>Phylogenomics reveals the evolutionary origins of lichenization in chlorophyte algae.</title>
        <authorList>
            <person name="Puginier C."/>
            <person name="Libourel C."/>
            <person name="Otte J."/>
            <person name="Skaloud P."/>
            <person name="Haon M."/>
            <person name="Grisel S."/>
            <person name="Petersen M."/>
            <person name="Berrin J.G."/>
            <person name="Delaux P.M."/>
            <person name="Dal Grande F."/>
            <person name="Keller J."/>
        </authorList>
    </citation>
    <scope>NUCLEOTIDE SEQUENCE [LARGE SCALE GENOMIC DNA]</scope>
    <source>
        <strain evidence="2 3">SAG 2036</strain>
    </source>
</reference>
<accession>A0AAW1NQZ0</accession>
<keyword evidence="3" id="KW-1185">Reference proteome</keyword>
<dbReference type="EMBL" id="JALJOQ010000140">
    <property type="protein sequence ID" value="KAK9794343.1"/>
    <property type="molecule type" value="Genomic_DNA"/>
</dbReference>
<gene>
    <name evidence="2" type="ORF">WJX73_005761</name>
</gene>
<comment type="caution">
    <text evidence="2">The sequence shown here is derived from an EMBL/GenBank/DDBJ whole genome shotgun (WGS) entry which is preliminary data.</text>
</comment>
<keyword evidence="1" id="KW-0812">Transmembrane</keyword>
<dbReference type="Proteomes" id="UP001465755">
    <property type="component" value="Unassembled WGS sequence"/>
</dbReference>
<sequence>MSLEIYHSVLQSVAARQPCQCSLRYRATSRLGHKPYRRRRQCPAASAAFAGSAHPQAALWDLAGGLCFDPACQRAADYAFALSIGLPLIMLTVAIALYFIKGEDSDQEQRTFQDPATGVTFEATPDQRPERDKFGKLAYKTPSGYTPWPVEADTEGERLRIAVGPKNKAELRTFVFERLLAQPSQIVSVSLPRPTGIILEEDKRRQRVVVAGFVEGSAAEQQSKVGKLQSSIGKGSAQPGDVLRALTCITLEYSTSALFGAKPATKMVTLYGADGQSWPQVMTALQRGALEEDGEITMIFERYAGNVN</sequence>
<keyword evidence="1" id="KW-1133">Transmembrane helix</keyword>
<organism evidence="2 3">
    <name type="scientific">Symbiochloris irregularis</name>
    <dbReference type="NCBI Taxonomy" id="706552"/>
    <lineage>
        <taxon>Eukaryota</taxon>
        <taxon>Viridiplantae</taxon>
        <taxon>Chlorophyta</taxon>
        <taxon>core chlorophytes</taxon>
        <taxon>Trebouxiophyceae</taxon>
        <taxon>Trebouxiales</taxon>
        <taxon>Trebouxiaceae</taxon>
        <taxon>Symbiochloris</taxon>
    </lineage>
</organism>
<evidence type="ECO:0000313" key="3">
    <source>
        <dbReference type="Proteomes" id="UP001465755"/>
    </source>
</evidence>
<protein>
    <submittedName>
        <fullName evidence="2">Uncharacterized protein</fullName>
    </submittedName>
</protein>
<evidence type="ECO:0000313" key="2">
    <source>
        <dbReference type="EMBL" id="KAK9794343.1"/>
    </source>
</evidence>
<feature type="transmembrane region" description="Helical" evidence="1">
    <location>
        <begin position="78"/>
        <end position="100"/>
    </location>
</feature>
<evidence type="ECO:0000256" key="1">
    <source>
        <dbReference type="SAM" id="Phobius"/>
    </source>
</evidence>
<name>A0AAW1NQZ0_9CHLO</name>